<reference evidence="1 2" key="1">
    <citation type="submission" date="2016-10" db="EMBL/GenBank/DDBJ databases">
        <authorList>
            <person name="de Groot N.N."/>
        </authorList>
    </citation>
    <scope>NUCLEOTIDE SEQUENCE [LARGE SCALE GENOMIC DNA]</scope>
    <source>
        <strain evidence="1 2">CGMCC 4.7037</strain>
    </source>
</reference>
<sequence length="110" mass="11931">MSAESHHTRECSKAATATLAEPGRHTAPVMVMDRDGRALVAYQDLDRERIVIATCTGTFCTHTPVTTIRRGGGDGLAMALDGDGRPMIAWMDVGDRHDWDLVVTTPLNLP</sequence>
<proteinExistence type="predicted"/>
<dbReference type="Proteomes" id="UP000236732">
    <property type="component" value="Unassembled WGS sequence"/>
</dbReference>
<gene>
    <name evidence="1" type="ORF">SAMN05444920_13243</name>
</gene>
<name>A0A1H6F261_9ACTN</name>
<protein>
    <submittedName>
        <fullName evidence="1">Uncharacterized protein</fullName>
    </submittedName>
</protein>
<keyword evidence="2" id="KW-1185">Reference proteome</keyword>
<organism evidence="1 2">
    <name type="scientific">Nonomuraea solani</name>
    <dbReference type="NCBI Taxonomy" id="1144553"/>
    <lineage>
        <taxon>Bacteria</taxon>
        <taxon>Bacillati</taxon>
        <taxon>Actinomycetota</taxon>
        <taxon>Actinomycetes</taxon>
        <taxon>Streptosporangiales</taxon>
        <taxon>Streptosporangiaceae</taxon>
        <taxon>Nonomuraea</taxon>
    </lineage>
</organism>
<dbReference type="RefSeq" id="WP_103964049.1">
    <property type="nucleotide sequence ID" value="NZ_FNVT01000032.1"/>
</dbReference>
<accession>A0A1H6F261</accession>
<dbReference type="EMBL" id="FNVT01000032">
    <property type="protein sequence ID" value="SEH03034.1"/>
    <property type="molecule type" value="Genomic_DNA"/>
</dbReference>
<dbReference type="OrthoDB" id="3503648at2"/>
<evidence type="ECO:0000313" key="1">
    <source>
        <dbReference type="EMBL" id="SEH03034.1"/>
    </source>
</evidence>
<evidence type="ECO:0000313" key="2">
    <source>
        <dbReference type="Proteomes" id="UP000236732"/>
    </source>
</evidence>
<dbReference type="AlphaFoldDB" id="A0A1H6F261"/>